<dbReference type="STRING" id="946122.A0A0C2XIT3"/>
<feature type="region of interest" description="Disordered" evidence="1">
    <location>
        <begin position="1"/>
        <end position="20"/>
    </location>
</feature>
<keyword evidence="3" id="KW-1185">Reference proteome</keyword>
<dbReference type="EMBL" id="KN818227">
    <property type="protein sequence ID" value="KIL68893.1"/>
    <property type="molecule type" value="Genomic_DNA"/>
</dbReference>
<feature type="compositionally biased region" description="Pro residues" evidence="1">
    <location>
        <begin position="310"/>
        <end position="327"/>
    </location>
</feature>
<reference evidence="2 3" key="1">
    <citation type="submission" date="2014-04" db="EMBL/GenBank/DDBJ databases">
        <title>Evolutionary Origins and Diversification of the Mycorrhizal Mutualists.</title>
        <authorList>
            <consortium name="DOE Joint Genome Institute"/>
            <consortium name="Mycorrhizal Genomics Consortium"/>
            <person name="Kohler A."/>
            <person name="Kuo A."/>
            <person name="Nagy L.G."/>
            <person name="Floudas D."/>
            <person name="Copeland A."/>
            <person name="Barry K.W."/>
            <person name="Cichocki N."/>
            <person name="Veneault-Fourrey C."/>
            <person name="LaButti K."/>
            <person name="Lindquist E.A."/>
            <person name="Lipzen A."/>
            <person name="Lundell T."/>
            <person name="Morin E."/>
            <person name="Murat C."/>
            <person name="Riley R."/>
            <person name="Ohm R."/>
            <person name="Sun H."/>
            <person name="Tunlid A."/>
            <person name="Henrissat B."/>
            <person name="Grigoriev I.V."/>
            <person name="Hibbett D.S."/>
            <person name="Martin F."/>
        </authorList>
    </citation>
    <scope>NUCLEOTIDE SEQUENCE [LARGE SCALE GENOMIC DNA]</scope>
    <source>
        <strain evidence="2 3">Koide BX008</strain>
    </source>
</reference>
<evidence type="ECO:0000313" key="3">
    <source>
        <dbReference type="Proteomes" id="UP000054549"/>
    </source>
</evidence>
<name>A0A0C2XIT3_AMAMK</name>
<organism evidence="2 3">
    <name type="scientific">Amanita muscaria (strain Koide BX008)</name>
    <dbReference type="NCBI Taxonomy" id="946122"/>
    <lineage>
        <taxon>Eukaryota</taxon>
        <taxon>Fungi</taxon>
        <taxon>Dikarya</taxon>
        <taxon>Basidiomycota</taxon>
        <taxon>Agaricomycotina</taxon>
        <taxon>Agaricomycetes</taxon>
        <taxon>Agaricomycetidae</taxon>
        <taxon>Agaricales</taxon>
        <taxon>Pluteineae</taxon>
        <taxon>Amanitaceae</taxon>
        <taxon>Amanita</taxon>
    </lineage>
</organism>
<evidence type="ECO:0000313" key="2">
    <source>
        <dbReference type="EMBL" id="KIL68893.1"/>
    </source>
</evidence>
<dbReference type="OrthoDB" id="1734943at2759"/>
<accession>A0A0C2XIT3</accession>
<dbReference type="AlphaFoldDB" id="A0A0C2XIT3"/>
<proteinExistence type="predicted"/>
<sequence length="491" mass="52877">MNMLKNPPFSRSASPVPVSGPLPSHMQVDFDRMSWPLSMLSLTNFRRNSPISRAQSPALANMIQDSSYLETLGLKLSEAVTRALAQPTGPAPAGELLSGKKSIPSGRGHALGALIVSELKAAQDNQPLRRAIVRLLHKPLSVLLNNLSADLSPLLASSAILASPSLTLPNPNATQIHALAIATFASELLVSFDELGNDARLDGLKTTRDGLRSLITRVVNQLVLGLKNELIQLVESLEIPAPNVIKNLTVPKLGTMYHPSVVTLQTMAPIYARSLARYTCFADTQSILASFSITVIWKALVAFAHRPRPCQTPPPPTSAPPVSPPPSRFAIKLPPSRPPSPQPVQASTSADACAVYEVLVQFPRPSESRKDTNFAREAIEEALNGLKALVALLEAAPHEAELDFKLEHDISGLPFLIALPVILRTWGQCGNTSIANLLGLPEEEYRKVCLGGFGRAEENGPVVAERVLDALGKEMGVNPAVLRWIENEFVS</sequence>
<evidence type="ECO:0000256" key="1">
    <source>
        <dbReference type="SAM" id="MobiDB-lite"/>
    </source>
</evidence>
<gene>
    <name evidence="2" type="ORF">M378DRAFT_70904</name>
</gene>
<dbReference type="HOGENOM" id="CLU_039203_0_0_1"/>
<dbReference type="Proteomes" id="UP000054549">
    <property type="component" value="Unassembled WGS sequence"/>
</dbReference>
<dbReference type="InParanoid" id="A0A0C2XIT3"/>
<feature type="region of interest" description="Disordered" evidence="1">
    <location>
        <begin position="308"/>
        <end position="346"/>
    </location>
</feature>
<protein>
    <submittedName>
        <fullName evidence="2">Uncharacterized protein</fullName>
    </submittedName>
</protein>